<keyword evidence="1" id="KW-0472">Membrane</keyword>
<dbReference type="PANTHER" id="PTHR34220">
    <property type="entry name" value="SENSOR HISTIDINE KINASE YPDA"/>
    <property type="match status" value="1"/>
</dbReference>
<dbReference type="SUPFAM" id="SSF55874">
    <property type="entry name" value="ATPase domain of HSP90 chaperone/DNA topoisomerase II/histidine kinase"/>
    <property type="match status" value="1"/>
</dbReference>
<dbReference type="AlphaFoldDB" id="A0A7G9FK84"/>
<dbReference type="InterPro" id="IPR036890">
    <property type="entry name" value="HATPase_C_sf"/>
</dbReference>
<feature type="transmembrane region" description="Helical" evidence="1">
    <location>
        <begin position="67"/>
        <end position="91"/>
    </location>
</feature>
<organism evidence="4 5">
    <name type="scientific">Wujia chipingensis</name>
    <dbReference type="NCBI Taxonomy" id="2763670"/>
    <lineage>
        <taxon>Bacteria</taxon>
        <taxon>Bacillati</taxon>
        <taxon>Bacillota</taxon>
        <taxon>Clostridia</taxon>
        <taxon>Lachnospirales</taxon>
        <taxon>Lachnospiraceae</taxon>
        <taxon>Wujia</taxon>
    </lineage>
</organism>
<keyword evidence="1" id="KW-0812">Transmembrane</keyword>
<evidence type="ECO:0000259" key="3">
    <source>
        <dbReference type="Pfam" id="PF06580"/>
    </source>
</evidence>
<dbReference type="Proteomes" id="UP000515819">
    <property type="component" value="Chromosome"/>
</dbReference>
<feature type="transmembrane region" description="Helical" evidence="1">
    <location>
        <begin position="6"/>
        <end position="22"/>
    </location>
</feature>
<dbReference type="InterPro" id="IPR003594">
    <property type="entry name" value="HATPase_dom"/>
</dbReference>
<name>A0A7G9FK84_9FIRM</name>
<feature type="domain" description="Histidine kinase/HSP90-like ATPase" evidence="2">
    <location>
        <begin position="321"/>
        <end position="428"/>
    </location>
</feature>
<dbReference type="InterPro" id="IPR010559">
    <property type="entry name" value="Sig_transdc_His_kin_internal"/>
</dbReference>
<dbReference type="InterPro" id="IPR050640">
    <property type="entry name" value="Bact_2-comp_sensor_kinase"/>
</dbReference>
<dbReference type="RefSeq" id="WP_249321003.1">
    <property type="nucleotide sequence ID" value="NZ_CP060632.1"/>
</dbReference>
<feature type="domain" description="Signal transduction histidine kinase internal region" evidence="3">
    <location>
        <begin position="225"/>
        <end position="300"/>
    </location>
</feature>
<keyword evidence="5" id="KW-1185">Reference proteome</keyword>
<accession>A0A7G9FK84</accession>
<keyword evidence="4" id="KW-0808">Transferase</keyword>
<dbReference type="PANTHER" id="PTHR34220:SF7">
    <property type="entry name" value="SENSOR HISTIDINE KINASE YPDA"/>
    <property type="match status" value="1"/>
</dbReference>
<dbReference type="EMBL" id="CP060632">
    <property type="protein sequence ID" value="QNL98965.1"/>
    <property type="molecule type" value="Genomic_DNA"/>
</dbReference>
<evidence type="ECO:0000313" key="5">
    <source>
        <dbReference type="Proteomes" id="UP000515819"/>
    </source>
</evidence>
<evidence type="ECO:0000256" key="1">
    <source>
        <dbReference type="SAM" id="Phobius"/>
    </source>
</evidence>
<dbReference type="Pfam" id="PF06580">
    <property type="entry name" value="His_kinase"/>
    <property type="match status" value="1"/>
</dbReference>
<dbReference type="GO" id="GO:0016020">
    <property type="term" value="C:membrane"/>
    <property type="evidence" value="ECO:0007669"/>
    <property type="project" value="InterPro"/>
</dbReference>
<gene>
    <name evidence="4" type="ORF">H9Q76_09445</name>
</gene>
<dbReference type="GO" id="GO:0000155">
    <property type="term" value="F:phosphorelay sensor kinase activity"/>
    <property type="evidence" value="ECO:0007669"/>
    <property type="project" value="InterPro"/>
</dbReference>
<feature type="transmembrane region" description="Helical" evidence="1">
    <location>
        <begin position="135"/>
        <end position="156"/>
    </location>
</feature>
<keyword evidence="1" id="KW-1133">Transmembrane helix</keyword>
<feature type="transmembrane region" description="Helical" evidence="1">
    <location>
        <begin position="34"/>
        <end position="55"/>
    </location>
</feature>
<feature type="transmembrane region" description="Helical" evidence="1">
    <location>
        <begin position="168"/>
        <end position="185"/>
    </location>
</feature>
<feature type="transmembrane region" description="Helical" evidence="1">
    <location>
        <begin position="103"/>
        <end position="123"/>
    </location>
</feature>
<reference evidence="4 5" key="1">
    <citation type="submission" date="2020-08" db="EMBL/GenBank/DDBJ databases">
        <authorList>
            <person name="Liu C."/>
            <person name="Sun Q."/>
        </authorList>
    </citation>
    <scope>NUCLEOTIDE SEQUENCE [LARGE SCALE GENOMIC DNA]</scope>
    <source>
        <strain evidence="4 5">NSJ-4</strain>
    </source>
</reference>
<protein>
    <submittedName>
        <fullName evidence="4">Histidine kinase</fullName>
    </submittedName>
</protein>
<dbReference type="Gene3D" id="3.30.565.10">
    <property type="entry name" value="Histidine kinase-like ATPase, C-terminal domain"/>
    <property type="match status" value="1"/>
</dbReference>
<keyword evidence="4" id="KW-0418">Kinase</keyword>
<evidence type="ECO:0000259" key="2">
    <source>
        <dbReference type="Pfam" id="PF02518"/>
    </source>
</evidence>
<evidence type="ECO:0000313" key="4">
    <source>
        <dbReference type="EMBL" id="QNL98965.1"/>
    </source>
</evidence>
<proteinExistence type="predicted"/>
<sequence>MIRMEIALILILAFVAGIYFSARRRQTALHKTFSALLIVVIVHLMFDAATIYTVNHLAQVPLVLNDVLHRLFVGTMALVLFFFYQYIAILVEEETGKKRTLDLPARIFLVISEVGAMILPITYTETPDGNYSAGLYAYVSYVSVAVYLILCSWLLLANWKRMDNKKKFAIGMALIFEFTICFLQGLHHTWLISGMGITLMTLAFYLTLENPDALRAELTEQKMSMLYLKSQVNPHFLYNTLDTIRIQAELDGDKKVAKLLMRLVDFFRLSVKVDRSMVTLDDELELVEAYMELMCYRYPELFCDYDIDPDLGAVQVPNFILQPLVENSLLHGMKNRGYRGEIEIFVKRAGADMEICIKDSGSGFEEGMKAQIDKMLLHYNKQEAKLDGNSIGILNVQKRIKYLCGRKYGLSYEENSAGGVTARLLLPINKEEAS</sequence>
<dbReference type="Pfam" id="PF02518">
    <property type="entry name" value="HATPase_c"/>
    <property type="match status" value="1"/>
</dbReference>
<dbReference type="KEGG" id="wcp:H9Q76_09445"/>